<dbReference type="Gene3D" id="3.90.70.10">
    <property type="entry name" value="Cysteine proteinases"/>
    <property type="match status" value="1"/>
</dbReference>
<dbReference type="EMBL" id="MN739247">
    <property type="protein sequence ID" value="QHS95343.1"/>
    <property type="molecule type" value="Genomic_DNA"/>
</dbReference>
<reference evidence="2" key="1">
    <citation type="journal article" date="2020" name="Nature">
        <title>Giant virus diversity and host interactions through global metagenomics.</title>
        <authorList>
            <person name="Schulz F."/>
            <person name="Roux S."/>
            <person name="Paez-Espino D."/>
            <person name="Jungbluth S."/>
            <person name="Walsh D.A."/>
            <person name="Denef V.J."/>
            <person name="McMahon K.D."/>
            <person name="Konstantinidis K.T."/>
            <person name="Eloe-Fadrosh E.A."/>
            <person name="Kyrpides N.C."/>
            <person name="Woyke T."/>
        </authorList>
    </citation>
    <scope>NUCLEOTIDE SEQUENCE</scope>
    <source>
        <strain evidence="2">GVMAG-M-3300018428-35</strain>
    </source>
</reference>
<dbReference type="GO" id="GO:0016579">
    <property type="term" value="P:protein deubiquitination"/>
    <property type="evidence" value="ECO:0007669"/>
    <property type="project" value="InterPro"/>
</dbReference>
<dbReference type="InterPro" id="IPR018200">
    <property type="entry name" value="USP_CS"/>
</dbReference>
<dbReference type="Pfam" id="PF00443">
    <property type="entry name" value="UCH"/>
    <property type="match status" value="1"/>
</dbReference>
<evidence type="ECO:0000259" key="1">
    <source>
        <dbReference type="PROSITE" id="PS50235"/>
    </source>
</evidence>
<dbReference type="InterPro" id="IPR028889">
    <property type="entry name" value="USP"/>
</dbReference>
<organism evidence="2">
    <name type="scientific">viral metagenome</name>
    <dbReference type="NCBI Taxonomy" id="1070528"/>
    <lineage>
        <taxon>unclassified sequences</taxon>
        <taxon>metagenomes</taxon>
        <taxon>organismal metagenomes</taxon>
    </lineage>
</organism>
<name>A0A6C0BVR0_9ZZZZ</name>
<dbReference type="SUPFAM" id="SSF54001">
    <property type="entry name" value="Cysteine proteinases"/>
    <property type="match status" value="1"/>
</dbReference>
<proteinExistence type="predicted"/>
<dbReference type="InterPro" id="IPR050185">
    <property type="entry name" value="Ub_carboxyl-term_hydrolase"/>
</dbReference>
<dbReference type="InterPro" id="IPR038765">
    <property type="entry name" value="Papain-like_cys_pep_sf"/>
</dbReference>
<dbReference type="PROSITE" id="PS00973">
    <property type="entry name" value="USP_2"/>
    <property type="match status" value="1"/>
</dbReference>
<dbReference type="GO" id="GO:0004843">
    <property type="term" value="F:cysteine-type deubiquitinase activity"/>
    <property type="evidence" value="ECO:0007669"/>
    <property type="project" value="InterPro"/>
</dbReference>
<accession>A0A6C0BVR0</accession>
<dbReference type="PANTHER" id="PTHR21646">
    <property type="entry name" value="UBIQUITIN CARBOXYL-TERMINAL HYDROLASE"/>
    <property type="match status" value="1"/>
</dbReference>
<dbReference type="PROSITE" id="PS00972">
    <property type="entry name" value="USP_1"/>
    <property type="match status" value="1"/>
</dbReference>
<evidence type="ECO:0000313" key="2">
    <source>
        <dbReference type="EMBL" id="QHS95343.1"/>
    </source>
</evidence>
<protein>
    <recommendedName>
        <fullName evidence="1">USP domain-containing protein</fullName>
    </recommendedName>
</protein>
<sequence length="336" mass="39719">MSNINAGNKGLINLGNTCYMNSVLQCLSHLLVFHPQNEKFFNVCKNLDNGLMYEWFQFQRKMWSNNNKNLINPIDLLKTFKNNCEKNDLYFENFDQNDVDEFLTLFLDLIHKDVKRSVKFNLKSKKKDDETSKVIVKGFETWKKFYENDYSYIVENFYSQLLTLNICPECYYFTSNHDPIQVLSLEINSNCETIYDCLDNYTKKEVLDEKNKWKCDKCKLEVCSHKKTMLFKSSDILIILLKRYGSNLRKNNKFIKYPIALDLSKYNKNYGTNKSNMYALNGFCIHGGSLNGGHYYAVSRNCLDKNWYEYNDSSVSSIDGDNILKYNPYLFFYKRI</sequence>
<feature type="domain" description="USP" evidence="1">
    <location>
        <begin position="9"/>
        <end position="336"/>
    </location>
</feature>
<dbReference type="PROSITE" id="PS50235">
    <property type="entry name" value="USP_3"/>
    <property type="match status" value="1"/>
</dbReference>
<dbReference type="AlphaFoldDB" id="A0A6C0BVR0"/>
<dbReference type="InterPro" id="IPR001394">
    <property type="entry name" value="Peptidase_C19_UCH"/>
</dbReference>